<dbReference type="Gene3D" id="3.30.230.10">
    <property type="match status" value="1"/>
</dbReference>
<dbReference type="SUPFAM" id="SSF54211">
    <property type="entry name" value="Ribosomal protein S5 domain 2-like"/>
    <property type="match status" value="1"/>
</dbReference>
<feature type="domain" description="AAA+ ATPase" evidence="4">
    <location>
        <begin position="211"/>
        <end position="394"/>
    </location>
</feature>
<evidence type="ECO:0000313" key="6">
    <source>
        <dbReference type="Proteomes" id="UP000284243"/>
    </source>
</evidence>
<protein>
    <submittedName>
        <fullName evidence="5">ATP-binding protein</fullName>
    </submittedName>
</protein>
<comment type="similarity">
    <text evidence="1">Belongs to the Mg-chelatase subunits D/I family. ComM subfamily.</text>
</comment>
<dbReference type="PANTHER" id="PTHR32039">
    <property type="entry name" value="MAGNESIUM-CHELATASE SUBUNIT CHLI"/>
    <property type="match status" value="1"/>
</dbReference>
<dbReference type="Gene3D" id="3.40.50.300">
    <property type="entry name" value="P-loop containing nucleotide triphosphate hydrolases"/>
    <property type="match status" value="1"/>
</dbReference>
<dbReference type="InterPro" id="IPR001208">
    <property type="entry name" value="MCM_dom"/>
</dbReference>
<comment type="caution">
    <text evidence="5">The sequence shown here is derived from an EMBL/GenBank/DDBJ whole genome shotgun (WGS) entry which is preliminary data.</text>
</comment>
<dbReference type="Pfam" id="PF13541">
    <property type="entry name" value="ChlI"/>
    <property type="match status" value="1"/>
</dbReference>
<evidence type="ECO:0000259" key="4">
    <source>
        <dbReference type="SMART" id="SM00382"/>
    </source>
</evidence>
<dbReference type="Proteomes" id="UP000284243">
    <property type="component" value="Unassembled WGS sequence"/>
</dbReference>
<reference evidence="5 6" key="1">
    <citation type="submission" date="2018-08" db="EMBL/GenBank/DDBJ databases">
        <title>A genome reference for cultivated species of the human gut microbiota.</title>
        <authorList>
            <person name="Zou Y."/>
            <person name="Xue W."/>
            <person name="Luo G."/>
        </authorList>
    </citation>
    <scope>NUCLEOTIDE SEQUENCE [LARGE SCALE GENOMIC DNA]</scope>
    <source>
        <strain evidence="5 6">AF16-14</strain>
    </source>
</reference>
<name>A0A412TU56_9BACT</name>
<dbReference type="InterPro" id="IPR020568">
    <property type="entry name" value="Ribosomal_Su5_D2-typ_SF"/>
</dbReference>
<evidence type="ECO:0000256" key="3">
    <source>
        <dbReference type="ARBA" id="ARBA00022840"/>
    </source>
</evidence>
<dbReference type="InterPro" id="IPR027417">
    <property type="entry name" value="P-loop_NTPase"/>
</dbReference>
<dbReference type="OMA" id="WFAFGEL"/>
<proteinExistence type="inferred from homology"/>
<gene>
    <name evidence="5" type="ORF">DWW57_05165</name>
</gene>
<dbReference type="Pfam" id="PF13335">
    <property type="entry name" value="Mg_chelatase_C"/>
    <property type="match status" value="1"/>
</dbReference>
<dbReference type="PANTHER" id="PTHR32039:SF7">
    <property type="entry name" value="COMPETENCE PROTEIN COMM"/>
    <property type="match status" value="1"/>
</dbReference>
<dbReference type="NCBIfam" id="TIGR00368">
    <property type="entry name" value="YifB family Mg chelatase-like AAA ATPase"/>
    <property type="match status" value="1"/>
</dbReference>
<dbReference type="GO" id="GO:0003677">
    <property type="term" value="F:DNA binding"/>
    <property type="evidence" value="ECO:0007669"/>
    <property type="project" value="InterPro"/>
</dbReference>
<keyword evidence="3 5" id="KW-0067">ATP-binding</keyword>
<dbReference type="GeneID" id="61275502"/>
<sequence length="510" mass="55875">MLVKIFSGAVNGIEATTITLEVNILNGAKFIIVGLPDNAVKESQQRIDSALREIGSRIPGKRVIINMAPADVKKEGSAYDLPLCIGILAANEQLSPEGLENFMMLGELSLDGSLVAVKGVLPIAINARSEGFKSIIVPLENANEAAVVEGIHVYGFSHIREVTDFLNGKQQAEPFTFDPTLSEVTNDLLYDFKDVKGQETVKRALEIAAAGAHNLLMVGAPGSGKTMLARRLPGILPPMTVEESLETTKIHSVAGKLSRNCSLITTRPFRSPHHTISPIALIGGGSFPRPGEISLATNGVLFLDELTEFQRNVLEVMRQPLEDRKITISRARYSVDYPANFMLIASMNPCPCGYYNHPTKECTCSGSAIQHYLSKISGPLLDRIDMHIEVVPVELEKIAGIQEADPSSVVRARVITARNIQTERFKDYPGIYCNAQMSPPLLKRFCPLDKQCLSLLKMAMQKFGLSARAYDRIIKLSRTIADLASSDHILPQHIAEAIQYRSLDRESWGS</sequence>
<dbReference type="InterPro" id="IPR000523">
    <property type="entry name" value="Mg_chelatse_chII-like_cat_dom"/>
</dbReference>
<dbReference type="InterPro" id="IPR004482">
    <property type="entry name" value="Mg_chelat-rel"/>
</dbReference>
<evidence type="ECO:0000256" key="1">
    <source>
        <dbReference type="ARBA" id="ARBA00006354"/>
    </source>
</evidence>
<dbReference type="InterPro" id="IPR014721">
    <property type="entry name" value="Ribsml_uS5_D2-typ_fold_subgr"/>
</dbReference>
<dbReference type="SUPFAM" id="SSF52540">
    <property type="entry name" value="P-loop containing nucleoside triphosphate hydrolases"/>
    <property type="match status" value="1"/>
</dbReference>
<dbReference type="Pfam" id="PF01078">
    <property type="entry name" value="Mg_chelatase"/>
    <property type="match status" value="1"/>
</dbReference>
<dbReference type="InterPro" id="IPR025158">
    <property type="entry name" value="Mg_chelat-rel_C"/>
</dbReference>
<evidence type="ECO:0000313" key="5">
    <source>
        <dbReference type="EMBL" id="RGU57356.1"/>
    </source>
</evidence>
<dbReference type="PRINTS" id="PR01657">
    <property type="entry name" value="MCMFAMILY"/>
</dbReference>
<evidence type="ECO:0000256" key="2">
    <source>
        <dbReference type="ARBA" id="ARBA00022741"/>
    </source>
</evidence>
<keyword evidence="2" id="KW-0547">Nucleotide-binding</keyword>
<dbReference type="GO" id="GO:0005524">
    <property type="term" value="F:ATP binding"/>
    <property type="evidence" value="ECO:0007669"/>
    <property type="project" value="UniProtKB-KW"/>
</dbReference>
<accession>A0A412TU56</accession>
<dbReference type="SMART" id="SM00382">
    <property type="entry name" value="AAA"/>
    <property type="match status" value="1"/>
</dbReference>
<dbReference type="InterPro" id="IPR045006">
    <property type="entry name" value="CHLI-like"/>
</dbReference>
<dbReference type="AlphaFoldDB" id="A0A412TU56"/>
<dbReference type="InterPro" id="IPR003593">
    <property type="entry name" value="AAA+_ATPase"/>
</dbReference>
<dbReference type="EMBL" id="QRYC01000005">
    <property type="protein sequence ID" value="RGU57356.1"/>
    <property type="molecule type" value="Genomic_DNA"/>
</dbReference>
<organism evidence="5 6">
    <name type="scientific">Odoribacter splanchnicus</name>
    <dbReference type="NCBI Taxonomy" id="28118"/>
    <lineage>
        <taxon>Bacteria</taxon>
        <taxon>Pseudomonadati</taxon>
        <taxon>Bacteroidota</taxon>
        <taxon>Bacteroidia</taxon>
        <taxon>Bacteroidales</taxon>
        <taxon>Odoribacteraceae</taxon>
        <taxon>Odoribacter</taxon>
    </lineage>
</organism>
<dbReference type="RefSeq" id="WP_013612457.1">
    <property type="nucleotide sequence ID" value="NZ_CABJFF010000001.1"/>
</dbReference>